<reference evidence="2" key="1">
    <citation type="submission" date="2022-07" db="EMBL/GenBank/DDBJ databases">
        <authorList>
            <person name="Trinca V."/>
            <person name="Uliana J.V.C."/>
            <person name="Torres T.T."/>
            <person name="Ward R.J."/>
            <person name="Monesi N."/>
        </authorList>
    </citation>
    <scope>NUCLEOTIDE SEQUENCE</scope>
    <source>
        <strain evidence="2">HSMRA1968</strain>
        <tissue evidence="2">Whole embryos</tissue>
    </source>
</reference>
<feature type="non-terminal residue" evidence="2">
    <location>
        <position position="1"/>
    </location>
</feature>
<proteinExistence type="predicted"/>
<keyword evidence="3" id="KW-1185">Reference proteome</keyword>
<name>A0A9Q0N3Q4_9DIPT</name>
<evidence type="ECO:0000256" key="1">
    <source>
        <dbReference type="SAM" id="MobiDB-lite"/>
    </source>
</evidence>
<organism evidence="2 3">
    <name type="scientific">Pseudolycoriella hygida</name>
    <dbReference type="NCBI Taxonomy" id="35572"/>
    <lineage>
        <taxon>Eukaryota</taxon>
        <taxon>Metazoa</taxon>
        <taxon>Ecdysozoa</taxon>
        <taxon>Arthropoda</taxon>
        <taxon>Hexapoda</taxon>
        <taxon>Insecta</taxon>
        <taxon>Pterygota</taxon>
        <taxon>Neoptera</taxon>
        <taxon>Endopterygota</taxon>
        <taxon>Diptera</taxon>
        <taxon>Nematocera</taxon>
        <taxon>Sciaroidea</taxon>
        <taxon>Sciaridae</taxon>
        <taxon>Pseudolycoriella</taxon>
    </lineage>
</organism>
<protein>
    <submittedName>
        <fullName evidence="2">Uncharacterized protein</fullName>
    </submittedName>
</protein>
<comment type="caution">
    <text evidence="2">The sequence shown here is derived from an EMBL/GenBank/DDBJ whole genome shotgun (WGS) entry which is preliminary data.</text>
</comment>
<gene>
    <name evidence="2" type="ORF">Bhyg_07999</name>
</gene>
<feature type="compositionally biased region" description="Basic and acidic residues" evidence="1">
    <location>
        <begin position="15"/>
        <end position="29"/>
    </location>
</feature>
<accession>A0A9Q0N3Q4</accession>
<feature type="region of interest" description="Disordered" evidence="1">
    <location>
        <begin position="1"/>
        <end position="29"/>
    </location>
</feature>
<dbReference type="Proteomes" id="UP001151699">
    <property type="component" value="Chromosome B"/>
</dbReference>
<sequence>MSVIGCVDSIGRSETNTKNRSFEETSKHG</sequence>
<evidence type="ECO:0000313" key="2">
    <source>
        <dbReference type="EMBL" id="KAJ6643043.1"/>
    </source>
</evidence>
<dbReference type="AlphaFoldDB" id="A0A9Q0N3Q4"/>
<dbReference type="EMBL" id="WJQU01000002">
    <property type="protein sequence ID" value="KAJ6643043.1"/>
    <property type="molecule type" value="Genomic_DNA"/>
</dbReference>
<evidence type="ECO:0000313" key="3">
    <source>
        <dbReference type="Proteomes" id="UP001151699"/>
    </source>
</evidence>